<keyword evidence="2" id="KW-0732">Signal</keyword>
<dbReference type="SMART" id="SM00646">
    <property type="entry name" value="Ami_3"/>
    <property type="match status" value="1"/>
</dbReference>
<dbReference type="Pfam" id="PF01520">
    <property type="entry name" value="Amidase_3"/>
    <property type="match status" value="1"/>
</dbReference>
<evidence type="ECO:0000313" key="5">
    <source>
        <dbReference type="Proteomes" id="UP000267249"/>
    </source>
</evidence>
<dbReference type="EC" id="3.5.1.28" evidence="4"/>
<feature type="chain" id="PRO_5042875913" evidence="2">
    <location>
        <begin position="28"/>
        <end position="350"/>
    </location>
</feature>
<evidence type="ECO:0000256" key="2">
    <source>
        <dbReference type="SAM" id="SignalP"/>
    </source>
</evidence>
<dbReference type="PANTHER" id="PTHR30404:SF0">
    <property type="entry name" value="N-ACETYLMURAMOYL-L-ALANINE AMIDASE AMIC"/>
    <property type="match status" value="1"/>
</dbReference>
<evidence type="ECO:0000313" key="4">
    <source>
        <dbReference type="EMBL" id="AZB72304.1"/>
    </source>
</evidence>
<dbReference type="EMBL" id="CP030139">
    <property type="protein sequence ID" value="AZB72304.1"/>
    <property type="molecule type" value="Genomic_DNA"/>
</dbReference>
<dbReference type="GO" id="GO:0009253">
    <property type="term" value="P:peptidoglycan catabolic process"/>
    <property type="evidence" value="ECO:0007669"/>
    <property type="project" value="InterPro"/>
</dbReference>
<evidence type="ECO:0000259" key="3">
    <source>
        <dbReference type="SMART" id="SM00646"/>
    </source>
</evidence>
<dbReference type="Gene3D" id="3.40.630.40">
    <property type="entry name" value="Zn-dependent exopeptidases"/>
    <property type="match status" value="1"/>
</dbReference>
<dbReference type="RefSeq" id="WP_208676425.1">
    <property type="nucleotide sequence ID" value="NZ_CP030139.2"/>
</dbReference>
<dbReference type="GO" id="GO:0008745">
    <property type="term" value="F:N-acetylmuramoyl-L-alanine amidase activity"/>
    <property type="evidence" value="ECO:0007669"/>
    <property type="project" value="UniProtKB-EC"/>
</dbReference>
<feature type="domain" description="MurNAc-LAA" evidence="3">
    <location>
        <begin position="234"/>
        <end position="345"/>
    </location>
</feature>
<dbReference type="CDD" id="cd02696">
    <property type="entry name" value="MurNAc-LAA"/>
    <property type="match status" value="1"/>
</dbReference>
<gene>
    <name evidence="4" type="ORF">DOP62_05830</name>
</gene>
<keyword evidence="1 4" id="KW-0378">Hydrolase</keyword>
<sequence>MNKRWPARSAAVAIACLPALISFEALQAQPAIAQTASNRLKSLEVTAEGQLLLRTDQPVQFDWRPDIGGNYQLILFNTQLPLNFRTLPPPLTLLRLDVNRQGNDVVINLRTRSGSRLETPVITPEGLLSLTLPKLASVPTLSTAPPSFLSITPSFGAASQPAQTGLPPLSRPAVIVIDPGHGGRDPGAIGIGGIRETDIVLDISTQVTRLLQAQGAQVVMTRQDDREVDLAPRVAIAQRARATVFVSIHANALSMSRPDVNGLETYFFTAASRPLAQAIQDRMMQSFPDMRNRGVKQARFYVIRQTSMPSSLVEVGFVTGAQDAARLADPTFRSQMAQAIAAGILDFLNR</sequence>
<name>A0AAN1QMU7_SYNEL</name>
<dbReference type="InterPro" id="IPR050695">
    <property type="entry name" value="N-acetylmuramoyl_amidase_3"/>
</dbReference>
<accession>A0AAN1QMU7</accession>
<dbReference type="SUPFAM" id="SSF53187">
    <property type="entry name" value="Zn-dependent exopeptidases"/>
    <property type="match status" value="1"/>
</dbReference>
<dbReference type="Proteomes" id="UP000267249">
    <property type="component" value="Chromosome"/>
</dbReference>
<protein>
    <submittedName>
        <fullName evidence="4">N-acetylmuramoyl-L-alanine amidase</fullName>
        <ecNumber evidence="4">3.5.1.28</ecNumber>
    </submittedName>
</protein>
<organism evidence="4 5">
    <name type="scientific">Synechococcus elongatus PCC 11801</name>
    <dbReference type="NCBI Taxonomy" id="2219813"/>
    <lineage>
        <taxon>Bacteria</taxon>
        <taxon>Bacillati</taxon>
        <taxon>Cyanobacteriota</taxon>
        <taxon>Cyanophyceae</taxon>
        <taxon>Synechococcales</taxon>
        <taxon>Synechococcaceae</taxon>
        <taxon>Synechococcus</taxon>
    </lineage>
</organism>
<proteinExistence type="predicted"/>
<reference evidence="4 5" key="1">
    <citation type="journal article" date="2018" name="Sci. Rep.">
        <title>Genome Features and Biochemical Characteristics of a Robust, Fast Growing and Naturally Transformable Cyanobacterium Synechococcus elongatus PCC 11801 Isolated from India.</title>
        <authorList>
            <person name="Jaiswal D."/>
            <person name="Sengupta A."/>
            <person name="Sohoni S."/>
            <person name="Sengupta S."/>
            <person name="Phadnavis A.G."/>
            <person name="Pakrasi H.B."/>
            <person name="Wangikar P.P."/>
        </authorList>
    </citation>
    <scope>NUCLEOTIDE SEQUENCE [LARGE SCALE GENOMIC DNA]</scope>
    <source>
        <strain evidence="4 5">PCC 11801</strain>
    </source>
</reference>
<dbReference type="AlphaFoldDB" id="A0AAN1QMU7"/>
<feature type="signal peptide" evidence="2">
    <location>
        <begin position="1"/>
        <end position="27"/>
    </location>
</feature>
<dbReference type="GO" id="GO:0030288">
    <property type="term" value="C:outer membrane-bounded periplasmic space"/>
    <property type="evidence" value="ECO:0007669"/>
    <property type="project" value="TreeGrafter"/>
</dbReference>
<dbReference type="InterPro" id="IPR002508">
    <property type="entry name" value="MurNAc-LAA_cat"/>
</dbReference>
<evidence type="ECO:0000256" key="1">
    <source>
        <dbReference type="ARBA" id="ARBA00022801"/>
    </source>
</evidence>
<dbReference type="PANTHER" id="PTHR30404">
    <property type="entry name" value="N-ACETYLMURAMOYL-L-ALANINE AMIDASE"/>
    <property type="match status" value="1"/>
</dbReference>